<dbReference type="CDD" id="cd02440">
    <property type="entry name" value="AdoMet_MTases"/>
    <property type="match status" value="1"/>
</dbReference>
<dbReference type="GO" id="GO:0008168">
    <property type="term" value="F:methyltransferase activity"/>
    <property type="evidence" value="ECO:0007669"/>
    <property type="project" value="UniProtKB-KW"/>
</dbReference>
<accession>A0ABS6AZX7</accession>
<proteinExistence type="predicted"/>
<evidence type="ECO:0000256" key="3">
    <source>
        <dbReference type="SAM" id="MobiDB-lite"/>
    </source>
</evidence>
<name>A0ABS6AZX7_9NOCA</name>
<feature type="domain" description="Methyltransferase" evidence="4">
    <location>
        <begin position="63"/>
        <end position="159"/>
    </location>
</feature>
<keyword evidence="1 5" id="KW-0489">Methyltransferase</keyword>
<sequence length="290" mass="31319">MSHDHQHHHSAHHPGHPYDGHDHGDESALADMLDLDAEVLHEYHAGVFALIRERAGDGPVRRILDMGAGTGIGALTLAQGFPGAEVTAVDLSPFMLAHLEEKARTSGVADRVHVLRADLDAGWPDLGAVDLAWASNSLHHMADPVRVLNDLFGTIRPGGLLALAELNSLPRFLSGELGDLEERCYAAAAAETAEHVPHLGSDWAPMLTKAGFDIEIERHFEIDLAPPLPAATGRYAHSTLQRMRAGLAQRLSPADLTALDTLILEGPDTFAGRPDLTVRADRSLWIARRP</sequence>
<dbReference type="RefSeq" id="WP_215918524.1">
    <property type="nucleotide sequence ID" value="NZ_JAHKNI010000006.1"/>
</dbReference>
<reference evidence="5 6" key="1">
    <citation type="submission" date="2021-06" db="EMBL/GenBank/DDBJ databases">
        <title>Actinomycetes sequencing.</title>
        <authorList>
            <person name="Shan Q."/>
        </authorList>
    </citation>
    <scope>NUCLEOTIDE SEQUENCE [LARGE SCALE GENOMIC DNA]</scope>
    <source>
        <strain evidence="5 6">NEAU-G5</strain>
    </source>
</reference>
<evidence type="ECO:0000313" key="6">
    <source>
        <dbReference type="Proteomes" id="UP000733379"/>
    </source>
</evidence>
<organism evidence="5 6">
    <name type="scientific">Nocardia albiluteola</name>
    <dbReference type="NCBI Taxonomy" id="2842303"/>
    <lineage>
        <taxon>Bacteria</taxon>
        <taxon>Bacillati</taxon>
        <taxon>Actinomycetota</taxon>
        <taxon>Actinomycetes</taxon>
        <taxon>Mycobacteriales</taxon>
        <taxon>Nocardiaceae</taxon>
        <taxon>Nocardia</taxon>
    </lineage>
</organism>
<keyword evidence="6" id="KW-1185">Reference proteome</keyword>
<feature type="compositionally biased region" description="Basic residues" evidence="3">
    <location>
        <begin position="1"/>
        <end position="15"/>
    </location>
</feature>
<dbReference type="SUPFAM" id="SSF53335">
    <property type="entry name" value="S-adenosyl-L-methionine-dependent methyltransferases"/>
    <property type="match status" value="1"/>
</dbReference>
<gene>
    <name evidence="5" type="ORF">KO481_18955</name>
</gene>
<evidence type="ECO:0000256" key="1">
    <source>
        <dbReference type="ARBA" id="ARBA00022603"/>
    </source>
</evidence>
<dbReference type="EMBL" id="JAHKNI010000006">
    <property type="protein sequence ID" value="MBU3063602.1"/>
    <property type="molecule type" value="Genomic_DNA"/>
</dbReference>
<dbReference type="GO" id="GO:0032259">
    <property type="term" value="P:methylation"/>
    <property type="evidence" value="ECO:0007669"/>
    <property type="project" value="UniProtKB-KW"/>
</dbReference>
<dbReference type="Pfam" id="PF13649">
    <property type="entry name" value="Methyltransf_25"/>
    <property type="match status" value="1"/>
</dbReference>
<protein>
    <submittedName>
        <fullName evidence="5">Class I SAM-dependent methyltransferase</fullName>
    </submittedName>
</protein>
<comment type="caution">
    <text evidence="5">The sequence shown here is derived from an EMBL/GenBank/DDBJ whole genome shotgun (WGS) entry which is preliminary data.</text>
</comment>
<feature type="region of interest" description="Disordered" evidence="3">
    <location>
        <begin position="1"/>
        <end position="25"/>
    </location>
</feature>
<evidence type="ECO:0000256" key="2">
    <source>
        <dbReference type="ARBA" id="ARBA00022679"/>
    </source>
</evidence>
<dbReference type="Proteomes" id="UP000733379">
    <property type="component" value="Unassembled WGS sequence"/>
</dbReference>
<dbReference type="PANTHER" id="PTHR43861:SF1">
    <property type="entry name" value="TRANS-ACONITATE 2-METHYLTRANSFERASE"/>
    <property type="match status" value="1"/>
</dbReference>
<dbReference type="InterPro" id="IPR029063">
    <property type="entry name" value="SAM-dependent_MTases_sf"/>
</dbReference>
<evidence type="ECO:0000259" key="4">
    <source>
        <dbReference type="Pfam" id="PF13649"/>
    </source>
</evidence>
<dbReference type="InterPro" id="IPR041698">
    <property type="entry name" value="Methyltransf_25"/>
</dbReference>
<evidence type="ECO:0000313" key="5">
    <source>
        <dbReference type="EMBL" id="MBU3063602.1"/>
    </source>
</evidence>
<dbReference type="Gene3D" id="3.40.50.150">
    <property type="entry name" value="Vaccinia Virus protein VP39"/>
    <property type="match status" value="1"/>
</dbReference>
<dbReference type="PANTHER" id="PTHR43861">
    <property type="entry name" value="TRANS-ACONITATE 2-METHYLTRANSFERASE-RELATED"/>
    <property type="match status" value="1"/>
</dbReference>
<keyword evidence="2" id="KW-0808">Transferase</keyword>
<feature type="compositionally biased region" description="Basic and acidic residues" evidence="3">
    <location>
        <begin position="16"/>
        <end position="25"/>
    </location>
</feature>